<feature type="compositionally biased region" description="Basic and acidic residues" evidence="1">
    <location>
        <begin position="1"/>
        <end position="12"/>
    </location>
</feature>
<sequence>MNRDRQPRDHLRLPQALATGPSHGPFPEFPKRAHDVRSGLFLSIRFLFRSMGYRQPIDACAYDSGSVR</sequence>
<reference evidence="2 3" key="1">
    <citation type="submission" date="2019-02" db="EMBL/GenBank/DDBJ databases">
        <title>Deep-cultivation of Planctomycetes and their phenomic and genomic characterization uncovers novel biology.</title>
        <authorList>
            <person name="Wiegand S."/>
            <person name="Jogler M."/>
            <person name="Boedeker C."/>
            <person name="Pinto D."/>
            <person name="Vollmers J."/>
            <person name="Rivas-Marin E."/>
            <person name="Kohn T."/>
            <person name="Peeters S.H."/>
            <person name="Heuer A."/>
            <person name="Rast P."/>
            <person name="Oberbeckmann S."/>
            <person name="Bunk B."/>
            <person name="Jeske O."/>
            <person name="Meyerdierks A."/>
            <person name="Storesund J.E."/>
            <person name="Kallscheuer N."/>
            <person name="Luecker S."/>
            <person name="Lage O.M."/>
            <person name="Pohl T."/>
            <person name="Merkel B.J."/>
            <person name="Hornburger P."/>
            <person name="Mueller R.-W."/>
            <person name="Bruemmer F."/>
            <person name="Labrenz M."/>
            <person name="Spormann A.M."/>
            <person name="Op den Camp H."/>
            <person name="Overmann J."/>
            <person name="Amann R."/>
            <person name="Jetten M.S.M."/>
            <person name="Mascher T."/>
            <person name="Medema M.H."/>
            <person name="Devos D.P."/>
            <person name="Kaster A.-K."/>
            <person name="Ovreas L."/>
            <person name="Rohde M."/>
            <person name="Galperin M.Y."/>
            <person name="Jogler C."/>
        </authorList>
    </citation>
    <scope>NUCLEOTIDE SEQUENCE [LARGE SCALE GENOMIC DNA]</scope>
    <source>
        <strain evidence="2 3">K23_9</strain>
    </source>
</reference>
<dbReference type="Proteomes" id="UP000319817">
    <property type="component" value="Chromosome"/>
</dbReference>
<gene>
    <name evidence="2" type="ORF">K239x_56900</name>
</gene>
<name>A0A517P2S0_9BACT</name>
<dbReference type="AlphaFoldDB" id="A0A517P2S0"/>
<organism evidence="2 3">
    <name type="scientific">Stieleria marina</name>
    <dbReference type="NCBI Taxonomy" id="1930275"/>
    <lineage>
        <taxon>Bacteria</taxon>
        <taxon>Pseudomonadati</taxon>
        <taxon>Planctomycetota</taxon>
        <taxon>Planctomycetia</taxon>
        <taxon>Pirellulales</taxon>
        <taxon>Pirellulaceae</taxon>
        <taxon>Stieleria</taxon>
    </lineage>
</organism>
<evidence type="ECO:0000313" key="3">
    <source>
        <dbReference type="Proteomes" id="UP000319817"/>
    </source>
</evidence>
<accession>A0A517P2S0</accession>
<protein>
    <submittedName>
        <fullName evidence="2">Uncharacterized protein</fullName>
    </submittedName>
</protein>
<keyword evidence="3" id="KW-1185">Reference proteome</keyword>
<evidence type="ECO:0000256" key="1">
    <source>
        <dbReference type="SAM" id="MobiDB-lite"/>
    </source>
</evidence>
<dbReference type="EMBL" id="CP036526">
    <property type="protein sequence ID" value="QDT13670.1"/>
    <property type="molecule type" value="Genomic_DNA"/>
</dbReference>
<proteinExistence type="predicted"/>
<evidence type="ECO:0000313" key="2">
    <source>
        <dbReference type="EMBL" id="QDT13670.1"/>
    </source>
</evidence>
<feature type="region of interest" description="Disordered" evidence="1">
    <location>
        <begin position="1"/>
        <end position="29"/>
    </location>
</feature>